<dbReference type="Gramene" id="rna22329">
    <property type="protein sequence ID" value="RHN60107.1"/>
    <property type="gene ID" value="gene22329"/>
</dbReference>
<evidence type="ECO:0000313" key="1">
    <source>
        <dbReference type="EMBL" id="RHN60107.1"/>
    </source>
</evidence>
<dbReference type="EMBL" id="PSQE01000004">
    <property type="protein sequence ID" value="RHN60107.1"/>
    <property type="molecule type" value="Genomic_DNA"/>
</dbReference>
<dbReference type="Proteomes" id="UP000265566">
    <property type="component" value="Chromosome 4"/>
</dbReference>
<dbReference type="AlphaFoldDB" id="A0A396IB99"/>
<reference evidence="2" key="1">
    <citation type="journal article" date="2018" name="Nat. Plants">
        <title>Whole-genome landscape of Medicago truncatula symbiotic genes.</title>
        <authorList>
            <person name="Pecrix Y."/>
            <person name="Staton S.E."/>
            <person name="Sallet E."/>
            <person name="Lelandais-Briere C."/>
            <person name="Moreau S."/>
            <person name="Carrere S."/>
            <person name="Blein T."/>
            <person name="Jardinaud M.F."/>
            <person name="Latrasse D."/>
            <person name="Zouine M."/>
            <person name="Zahm M."/>
            <person name="Kreplak J."/>
            <person name="Mayjonade B."/>
            <person name="Satge C."/>
            <person name="Perez M."/>
            <person name="Cauet S."/>
            <person name="Marande W."/>
            <person name="Chantry-Darmon C."/>
            <person name="Lopez-Roques C."/>
            <person name="Bouchez O."/>
            <person name="Berard A."/>
            <person name="Debelle F."/>
            <person name="Munos S."/>
            <person name="Bendahmane A."/>
            <person name="Berges H."/>
            <person name="Niebel A."/>
            <person name="Buitink J."/>
            <person name="Frugier F."/>
            <person name="Benhamed M."/>
            <person name="Crespi M."/>
            <person name="Gouzy J."/>
            <person name="Gamas P."/>
        </authorList>
    </citation>
    <scope>NUCLEOTIDE SEQUENCE [LARGE SCALE GENOMIC DNA]</scope>
    <source>
        <strain evidence="2">cv. Jemalong A17</strain>
    </source>
</reference>
<name>A0A396IB99_MEDTR</name>
<evidence type="ECO:0000313" key="2">
    <source>
        <dbReference type="Proteomes" id="UP000265566"/>
    </source>
</evidence>
<gene>
    <name evidence="1" type="ORF">MtrunA17_Chr4g0021761</name>
</gene>
<comment type="caution">
    <text evidence="1">The sequence shown here is derived from an EMBL/GenBank/DDBJ whole genome shotgun (WGS) entry which is preliminary data.</text>
</comment>
<organism evidence="1 2">
    <name type="scientific">Medicago truncatula</name>
    <name type="common">Barrel medic</name>
    <name type="synonym">Medicago tribuloides</name>
    <dbReference type="NCBI Taxonomy" id="3880"/>
    <lineage>
        <taxon>Eukaryota</taxon>
        <taxon>Viridiplantae</taxon>
        <taxon>Streptophyta</taxon>
        <taxon>Embryophyta</taxon>
        <taxon>Tracheophyta</taxon>
        <taxon>Spermatophyta</taxon>
        <taxon>Magnoliopsida</taxon>
        <taxon>eudicotyledons</taxon>
        <taxon>Gunneridae</taxon>
        <taxon>Pentapetalae</taxon>
        <taxon>rosids</taxon>
        <taxon>fabids</taxon>
        <taxon>Fabales</taxon>
        <taxon>Fabaceae</taxon>
        <taxon>Papilionoideae</taxon>
        <taxon>50 kb inversion clade</taxon>
        <taxon>NPAAA clade</taxon>
        <taxon>Hologalegina</taxon>
        <taxon>IRL clade</taxon>
        <taxon>Trifolieae</taxon>
        <taxon>Medicago</taxon>
    </lineage>
</organism>
<accession>A0A396IB99</accession>
<proteinExistence type="predicted"/>
<sequence>MQNSNSNLLTINLHFESHVSLLSSFSLPSLESHKESFSSTTIFFIFSETDTHYQPTH</sequence>
<protein>
    <submittedName>
        <fullName evidence="1">Uncharacterized protein</fullName>
    </submittedName>
</protein>